<dbReference type="RefSeq" id="WP_108115052.1">
    <property type="nucleotide sequence ID" value="NZ_QBKT01000005.1"/>
</dbReference>
<accession>A0A2T6BY05</accession>
<comment type="caution">
    <text evidence="2">The sequence shown here is derived from an EMBL/GenBank/DDBJ whole genome shotgun (WGS) entry which is preliminary data.</text>
</comment>
<organism evidence="2 3">
    <name type="scientific">Kordia periserrulae</name>
    <dbReference type="NCBI Taxonomy" id="701523"/>
    <lineage>
        <taxon>Bacteria</taxon>
        <taxon>Pseudomonadati</taxon>
        <taxon>Bacteroidota</taxon>
        <taxon>Flavobacteriia</taxon>
        <taxon>Flavobacteriales</taxon>
        <taxon>Flavobacteriaceae</taxon>
        <taxon>Kordia</taxon>
    </lineage>
</organism>
<evidence type="ECO:0000313" key="2">
    <source>
        <dbReference type="EMBL" id="PTX60926.1"/>
    </source>
</evidence>
<proteinExistence type="predicted"/>
<sequence length="264" mass="29529">MKTKLVTFGLFFVVCMSLHSQIHIENASKRTDSITKNVESSPTDGRISLRLAGNGSFVTILIGFIPEGTVNFDDGYDGSFINDGQAIEFYSFLGAMRLSIQALPELTNVDMQVPLGYELTSDGDYTISIDAEFLDPNFDIILEDSHQNVFTDLRQTGYTFSGITGETHDRFFLNLVYRNTLSLDEFTEASQAIHAYFSGNYLKLHTKRTDISKVTVYTTIGKQLLTSDFAQKIMLPNLSNGVYIVRFTTTSGTQITQKIKKQTI</sequence>
<evidence type="ECO:0000256" key="1">
    <source>
        <dbReference type="ARBA" id="ARBA00022729"/>
    </source>
</evidence>
<reference evidence="2 3" key="1">
    <citation type="submission" date="2018-04" db="EMBL/GenBank/DDBJ databases">
        <title>Genomic Encyclopedia of Archaeal and Bacterial Type Strains, Phase II (KMG-II): from individual species to whole genera.</title>
        <authorList>
            <person name="Goeker M."/>
        </authorList>
    </citation>
    <scope>NUCLEOTIDE SEQUENCE [LARGE SCALE GENOMIC DNA]</scope>
    <source>
        <strain evidence="2 3">DSM 25731</strain>
    </source>
</reference>
<keyword evidence="3" id="KW-1185">Reference proteome</keyword>
<evidence type="ECO:0000313" key="3">
    <source>
        <dbReference type="Proteomes" id="UP000244090"/>
    </source>
</evidence>
<dbReference type="AlphaFoldDB" id="A0A2T6BY05"/>
<name>A0A2T6BY05_9FLAO</name>
<dbReference type="Proteomes" id="UP000244090">
    <property type="component" value="Unassembled WGS sequence"/>
</dbReference>
<dbReference type="EMBL" id="QBKT01000005">
    <property type="protein sequence ID" value="PTX60926.1"/>
    <property type="molecule type" value="Genomic_DNA"/>
</dbReference>
<dbReference type="OrthoDB" id="1431813at2"/>
<gene>
    <name evidence="2" type="ORF">C8N46_10582</name>
</gene>
<keyword evidence="1" id="KW-0732">Signal</keyword>
<protein>
    <submittedName>
        <fullName evidence="2">Putative secreted protein (Por secretion system target)</fullName>
    </submittedName>
</protein>
<dbReference type="InterPro" id="IPR026444">
    <property type="entry name" value="Secre_tail"/>
</dbReference>
<dbReference type="NCBIfam" id="TIGR04183">
    <property type="entry name" value="Por_Secre_tail"/>
    <property type="match status" value="1"/>
</dbReference>